<proteinExistence type="predicted"/>
<name>A0A067SEL6_GALM3</name>
<gene>
    <name evidence="2" type="ORF">GALMADRAFT_230630</name>
</gene>
<reference evidence="3" key="1">
    <citation type="journal article" date="2014" name="Proc. Natl. Acad. Sci. U.S.A.">
        <title>Extensive sampling of basidiomycete genomes demonstrates inadequacy of the white-rot/brown-rot paradigm for wood decay fungi.</title>
        <authorList>
            <person name="Riley R."/>
            <person name="Salamov A.A."/>
            <person name="Brown D.W."/>
            <person name="Nagy L.G."/>
            <person name="Floudas D."/>
            <person name="Held B.W."/>
            <person name="Levasseur A."/>
            <person name="Lombard V."/>
            <person name="Morin E."/>
            <person name="Otillar R."/>
            <person name="Lindquist E.A."/>
            <person name="Sun H."/>
            <person name="LaButti K.M."/>
            <person name="Schmutz J."/>
            <person name="Jabbour D."/>
            <person name="Luo H."/>
            <person name="Baker S.E."/>
            <person name="Pisabarro A.G."/>
            <person name="Walton J.D."/>
            <person name="Blanchette R.A."/>
            <person name="Henrissat B."/>
            <person name="Martin F."/>
            <person name="Cullen D."/>
            <person name="Hibbett D.S."/>
            <person name="Grigoriev I.V."/>
        </authorList>
    </citation>
    <scope>NUCLEOTIDE SEQUENCE [LARGE SCALE GENOMIC DNA]</scope>
    <source>
        <strain evidence="3">CBS 339.88</strain>
    </source>
</reference>
<feature type="region of interest" description="Disordered" evidence="1">
    <location>
        <begin position="85"/>
        <end position="111"/>
    </location>
</feature>
<dbReference type="AlphaFoldDB" id="A0A067SEL6"/>
<organism evidence="2 3">
    <name type="scientific">Galerina marginata (strain CBS 339.88)</name>
    <dbReference type="NCBI Taxonomy" id="685588"/>
    <lineage>
        <taxon>Eukaryota</taxon>
        <taxon>Fungi</taxon>
        <taxon>Dikarya</taxon>
        <taxon>Basidiomycota</taxon>
        <taxon>Agaricomycotina</taxon>
        <taxon>Agaricomycetes</taxon>
        <taxon>Agaricomycetidae</taxon>
        <taxon>Agaricales</taxon>
        <taxon>Agaricineae</taxon>
        <taxon>Strophariaceae</taxon>
        <taxon>Galerina</taxon>
    </lineage>
</organism>
<feature type="compositionally biased region" description="Basic and acidic residues" evidence="1">
    <location>
        <begin position="102"/>
        <end position="111"/>
    </location>
</feature>
<evidence type="ECO:0000313" key="2">
    <source>
        <dbReference type="EMBL" id="KDR69370.1"/>
    </source>
</evidence>
<accession>A0A067SEL6</accession>
<sequence>MATYRPGSYSSLKILIPYADLVKQHDMSKLPKMKHSSRLIAKDTGWLQFCFNVKSNHRSQPEDALSWRRLTRTLLLLQKYPTPDYISRLSTTPNQRNSRTLVRRDVQPRQP</sequence>
<protein>
    <submittedName>
        <fullName evidence="2">Uncharacterized protein</fullName>
    </submittedName>
</protein>
<feature type="compositionally biased region" description="Polar residues" evidence="1">
    <location>
        <begin position="88"/>
        <end position="100"/>
    </location>
</feature>
<dbReference type="Proteomes" id="UP000027222">
    <property type="component" value="Unassembled WGS sequence"/>
</dbReference>
<keyword evidence="3" id="KW-1185">Reference proteome</keyword>
<evidence type="ECO:0000313" key="3">
    <source>
        <dbReference type="Proteomes" id="UP000027222"/>
    </source>
</evidence>
<evidence type="ECO:0000256" key="1">
    <source>
        <dbReference type="SAM" id="MobiDB-lite"/>
    </source>
</evidence>
<dbReference type="HOGENOM" id="CLU_2158584_0_0_1"/>
<dbReference type="EMBL" id="KL142402">
    <property type="protein sequence ID" value="KDR69370.1"/>
    <property type="molecule type" value="Genomic_DNA"/>
</dbReference>